<evidence type="ECO:0000313" key="4">
    <source>
        <dbReference type="Proteomes" id="UP000663870"/>
    </source>
</evidence>
<evidence type="ECO:0000256" key="1">
    <source>
        <dbReference type="SAM" id="Phobius"/>
    </source>
</evidence>
<dbReference type="Pfam" id="PF01419">
    <property type="entry name" value="Jacalin"/>
    <property type="match status" value="1"/>
</dbReference>
<dbReference type="Proteomes" id="UP000663870">
    <property type="component" value="Unassembled WGS sequence"/>
</dbReference>
<accession>A0A813PH59</accession>
<keyword evidence="1" id="KW-1133">Transmembrane helix</keyword>
<dbReference type="GO" id="GO:0042981">
    <property type="term" value="P:regulation of apoptotic process"/>
    <property type="evidence" value="ECO:0007669"/>
    <property type="project" value="InterPro"/>
</dbReference>
<dbReference type="InterPro" id="IPR001229">
    <property type="entry name" value="Jacalin-like_lectin_dom"/>
</dbReference>
<dbReference type="InterPro" id="IPR011029">
    <property type="entry name" value="DEATH-like_dom_sf"/>
</dbReference>
<sequence length="389" mass="44942">MDEQFDFRALLLKLQDCLSDNDRRRLHFIVGDTIPRRLRDNPTLGGTLDLLESLFDQAKISEQDFDYLIHTFNEIHCYQAVQRLKEHQLVQKQRNQNETIINLPDLFDDNEEDTMNPNQNLSDCVSSNDSQQRDSASSQVTISFNANDINNDTLHLTKTQIQSETKQFKINLIFLKQKLKSRLTKCQLIFFLLHIICILILILLIIFLTKSKRSISDILLIQSGDFYGNRGGGYEFNDARDCQLTLYDKIVTISAGWTSDTLDYVTFLYSNKRSMQRGRQTYRYSPYTSEFVLNPDESINRVTIYTNTRLIDNPFAPNGTFLVVGLRFYTDKERSSELFGSSNGTQMDESFSNFTLAYIRGNALGYIDALQFIWYRKISPSSAATLLTN</sequence>
<dbReference type="EMBL" id="CAJNOL010000018">
    <property type="protein sequence ID" value="CAF0750567.1"/>
    <property type="molecule type" value="Genomic_DNA"/>
</dbReference>
<evidence type="ECO:0000259" key="2">
    <source>
        <dbReference type="PROSITE" id="PS50168"/>
    </source>
</evidence>
<dbReference type="Gene3D" id="1.10.533.10">
    <property type="entry name" value="Death Domain, Fas"/>
    <property type="match status" value="1"/>
</dbReference>
<evidence type="ECO:0000313" key="3">
    <source>
        <dbReference type="EMBL" id="CAF0750567.1"/>
    </source>
</evidence>
<dbReference type="SUPFAM" id="SSF51101">
    <property type="entry name" value="Mannose-binding lectins"/>
    <property type="match status" value="1"/>
</dbReference>
<dbReference type="SUPFAM" id="SSF47986">
    <property type="entry name" value="DEATH domain"/>
    <property type="match status" value="1"/>
</dbReference>
<feature type="domain" description="DED" evidence="2">
    <location>
        <begin position="6"/>
        <end position="86"/>
    </location>
</feature>
<dbReference type="InterPro" id="IPR036404">
    <property type="entry name" value="Jacalin-like_lectin_dom_sf"/>
</dbReference>
<dbReference type="PROSITE" id="PS50168">
    <property type="entry name" value="DED"/>
    <property type="match status" value="1"/>
</dbReference>
<organism evidence="3 4">
    <name type="scientific">Rotaria sordida</name>
    <dbReference type="NCBI Taxonomy" id="392033"/>
    <lineage>
        <taxon>Eukaryota</taxon>
        <taxon>Metazoa</taxon>
        <taxon>Spiralia</taxon>
        <taxon>Gnathifera</taxon>
        <taxon>Rotifera</taxon>
        <taxon>Eurotatoria</taxon>
        <taxon>Bdelloidea</taxon>
        <taxon>Philodinida</taxon>
        <taxon>Philodinidae</taxon>
        <taxon>Rotaria</taxon>
    </lineage>
</organism>
<keyword evidence="4" id="KW-1185">Reference proteome</keyword>
<feature type="transmembrane region" description="Helical" evidence="1">
    <location>
        <begin position="188"/>
        <end position="208"/>
    </location>
</feature>
<comment type="caution">
    <text evidence="3">The sequence shown here is derived from an EMBL/GenBank/DDBJ whole genome shotgun (WGS) entry which is preliminary data.</text>
</comment>
<protein>
    <recommendedName>
        <fullName evidence="2">DED domain-containing protein</fullName>
    </recommendedName>
</protein>
<name>A0A813PH59_9BILA</name>
<keyword evidence="1" id="KW-0812">Transmembrane</keyword>
<dbReference type="AlphaFoldDB" id="A0A813PH59"/>
<keyword evidence="1" id="KW-0472">Membrane</keyword>
<dbReference type="InterPro" id="IPR001875">
    <property type="entry name" value="DED_dom"/>
</dbReference>
<dbReference type="Gene3D" id="2.100.10.30">
    <property type="entry name" value="Jacalin-like lectin domain"/>
    <property type="match status" value="1"/>
</dbReference>
<reference evidence="3" key="1">
    <citation type="submission" date="2021-02" db="EMBL/GenBank/DDBJ databases">
        <authorList>
            <person name="Nowell W R."/>
        </authorList>
    </citation>
    <scope>NUCLEOTIDE SEQUENCE</scope>
</reference>
<gene>
    <name evidence="3" type="ORF">JXQ802_LOCUS1652</name>
</gene>
<dbReference type="SMART" id="SM00915">
    <property type="entry name" value="Jacalin"/>
    <property type="match status" value="1"/>
</dbReference>
<proteinExistence type="predicted"/>